<accession>A0A3F3PKQ8</accession>
<gene>
    <name evidence="1" type="ORF">BDQ94DRAFT_154848</name>
</gene>
<reference evidence="1 2" key="1">
    <citation type="submission" date="2018-07" db="EMBL/GenBank/DDBJ databases">
        <title>The genomes of Aspergillus section Nigri reveals drivers in fungal speciation.</title>
        <authorList>
            <consortium name="DOE Joint Genome Institute"/>
            <person name="Vesth T.C."/>
            <person name="Nybo J."/>
            <person name="Theobald S."/>
            <person name="Brandl J."/>
            <person name="Frisvad J.C."/>
            <person name="Nielsen K.F."/>
            <person name="Lyhne E.K."/>
            <person name="Kogle M.E."/>
            <person name="Kuo A."/>
            <person name="Riley R."/>
            <person name="Clum A."/>
            <person name="Nolan M."/>
            <person name="Lipzen A."/>
            <person name="Salamov A."/>
            <person name="Henrissat B."/>
            <person name="Wiebenga A."/>
            <person name="De vries R.P."/>
            <person name="Grigoriev I.V."/>
            <person name="Mortensen U.H."/>
            <person name="Andersen M.R."/>
            <person name="Baker S.E."/>
        </authorList>
    </citation>
    <scope>NUCLEOTIDE SEQUENCE [LARGE SCALE GENOMIC DNA]</scope>
    <source>
        <strain evidence="1 2">CBS 139.54b</strain>
    </source>
</reference>
<keyword evidence="2" id="KW-1185">Reference proteome</keyword>
<dbReference type="RefSeq" id="XP_026619948.1">
    <property type="nucleotide sequence ID" value="XM_026768365.1"/>
</dbReference>
<name>A0A3F3PKQ8_9EURO</name>
<evidence type="ECO:0000313" key="1">
    <source>
        <dbReference type="EMBL" id="RDH26926.1"/>
    </source>
</evidence>
<evidence type="ECO:0000313" key="2">
    <source>
        <dbReference type="Proteomes" id="UP000253729"/>
    </source>
</evidence>
<proteinExistence type="predicted"/>
<dbReference type="GeneID" id="38136721"/>
<dbReference type="Proteomes" id="UP000253729">
    <property type="component" value="Unassembled WGS sequence"/>
</dbReference>
<dbReference type="EMBL" id="KZ852109">
    <property type="protein sequence ID" value="RDH26926.1"/>
    <property type="molecule type" value="Genomic_DNA"/>
</dbReference>
<protein>
    <submittedName>
        <fullName evidence="1">Uncharacterized protein</fullName>
    </submittedName>
</protein>
<dbReference type="STRING" id="1341132.A0A3F3PKQ8"/>
<dbReference type="AlphaFoldDB" id="A0A3F3PKQ8"/>
<organism evidence="1 2">
    <name type="scientific">Aspergillus welwitschiae</name>
    <dbReference type="NCBI Taxonomy" id="1341132"/>
    <lineage>
        <taxon>Eukaryota</taxon>
        <taxon>Fungi</taxon>
        <taxon>Dikarya</taxon>
        <taxon>Ascomycota</taxon>
        <taxon>Pezizomycotina</taxon>
        <taxon>Eurotiomycetes</taxon>
        <taxon>Eurotiomycetidae</taxon>
        <taxon>Eurotiales</taxon>
        <taxon>Aspergillaceae</taxon>
        <taxon>Aspergillus</taxon>
        <taxon>Aspergillus subgen. Circumdati</taxon>
    </lineage>
</organism>
<feature type="non-terminal residue" evidence="1">
    <location>
        <position position="1"/>
    </location>
</feature>
<sequence>FPPETKTLLLSLAKTTLGLIPTIPFDNVIDGVDHEDSNALEQRLEAVFKIDKHFDAMLRLDEIATFMEQLHLTTILKVPL</sequence>